<comment type="caution">
    <text evidence="11">The sequence shown here is derived from an EMBL/GenBank/DDBJ whole genome shotgun (WGS) entry which is preliminary data.</text>
</comment>
<dbReference type="RefSeq" id="WP_340348217.1">
    <property type="nucleotide sequence ID" value="NZ_JBBKZT010000035.1"/>
</dbReference>
<feature type="transmembrane region" description="Helical" evidence="9">
    <location>
        <begin position="48"/>
        <end position="65"/>
    </location>
</feature>
<comment type="function">
    <text evidence="9">Part of the tripartite ATP-independent periplasmic (TRAP) transport system.</text>
</comment>
<keyword evidence="3" id="KW-1003">Cell membrane</keyword>
<evidence type="ECO:0000256" key="5">
    <source>
        <dbReference type="ARBA" id="ARBA00022692"/>
    </source>
</evidence>
<evidence type="ECO:0000256" key="9">
    <source>
        <dbReference type="RuleBase" id="RU369079"/>
    </source>
</evidence>
<comment type="subunit">
    <text evidence="9">The complex comprises the extracytoplasmic solute receptor protein and the two transmembrane proteins.</text>
</comment>
<keyword evidence="7 9" id="KW-0472">Membrane</keyword>
<keyword evidence="4 9" id="KW-0997">Cell inner membrane</keyword>
<keyword evidence="6 9" id="KW-1133">Transmembrane helix</keyword>
<protein>
    <recommendedName>
        <fullName evidence="9">TRAP transporter small permease protein</fullName>
    </recommendedName>
</protein>
<proteinExistence type="inferred from homology"/>
<dbReference type="Pfam" id="PF04290">
    <property type="entry name" value="DctQ"/>
    <property type="match status" value="1"/>
</dbReference>
<dbReference type="InterPro" id="IPR055348">
    <property type="entry name" value="DctQ"/>
</dbReference>
<reference evidence="11 12" key="1">
    <citation type="submission" date="2024-03" db="EMBL/GenBank/DDBJ databases">
        <title>Novel species of the genus Variovorax.</title>
        <authorList>
            <person name="Liu Q."/>
            <person name="Xin Y.-H."/>
        </authorList>
    </citation>
    <scope>NUCLEOTIDE SEQUENCE [LARGE SCALE GENOMIC DNA]</scope>
    <source>
        <strain evidence="11 12">KACC 18900</strain>
    </source>
</reference>
<dbReference type="EMBL" id="JBBKZT010000035">
    <property type="protein sequence ID" value="MEJ8852288.1"/>
    <property type="molecule type" value="Genomic_DNA"/>
</dbReference>
<evidence type="ECO:0000259" key="10">
    <source>
        <dbReference type="Pfam" id="PF04290"/>
    </source>
</evidence>
<dbReference type="InterPro" id="IPR007387">
    <property type="entry name" value="TRAP_DctQ"/>
</dbReference>
<feature type="transmembrane region" description="Helical" evidence="9">
    <location>
        <begin position="7"/>
        <end position="28"/>
    </location>
</feature>
<evidence type="ECO:0000256" key="3">
    <source>
        <dbReference type="ARBA" id="ARBA00022475"/>
    </source>
</evidence>
<evidence type="ECO:0000256" key="2">
    <source>
        <dbReference type="ARBA" id="ARBA00022448"/>
    </source>
</evidence>
<evidence type="ECO:0000313" key="11">
    <source>
        <dbReference type="EMBL" id="MEJ8852288.1"/>
    </source>
</evidence>
<gene>
    <name evidence="11" type="ORF">WKW82_37075</name>
</gene>
<dbReference type="PANTHER" id="PTHR35011">
    <property type="entry name" value="2,3-DIKETO-L-GULONATE TRAP TRANSPORTER SMALL PERMEASE PROTEIN YIAM"/>
    <property type="match status" value="1"/>
</dbReference>
<accession>A0ABU8WXM8</accession>
<keyword evidence="5 9" id="KW-0812">Transmembrane</keyword>
<comment type="similarity">
    <text evidence="8 9">Belongs to the TRAP transporter small permease family.</text>
</comment>
<organism evidence="11 12">
    <name type="scientific">Variovorax rhizosphaerae</name>
    <dbReference type="NCBI Taxonomy" id="1836200"/>
    <lineage>
        <taxon>Bacteria</taxon>
        <taxon>Pseudomonadati</taxon>
        <taxon>Pseudomonadota</taxon>
        <taxon>Betaproteobacteria</taxon>
        <taxon>Burkholderiales</taxon>
        <taxon>Comamonadaceae</taxon>
        <taxon>Variovorax</taxon>
    </lineage>
</organism>
<feature type="domain" description="Tripartite ATP-independent periplasmic transporters DctQ component" evidence="10">
    <location>
        <begin position="24"/>
        <end position="152"/>
    </location>
</feature>
<comment type="subcellular location">
    <subcellularLocation>
        <location evidence="1 9">Cell inner membrane</location>
        <topology evidence="1 9">Multi-pass membrane protein</topology>
    </subcellularLocation>
</comment>
<name>A0ABU8WXM8_9BURK</name>
<sequence length="160" mass="18846">MSRLIDAWYKLLNVLIVLTVVILIIPVMLQILSRFTGFIPRYIWTEEMARFFFIWMVMLGAMVAARDGTHFDVDVWPDLKPRANALLRLVSSLFMLLTAIVFLWWGVQFTSFGWYQTSEIADLPMWLIFIAWPLLGATWLLFIWQGWVRDVRVLKEEQAS</sequence>
<feature type="transmembrane region" description="Helical" evidence="9">
    <location>
        <begin position="125"/>
        <end position="144"/>
    </location>
</feature>
<evidence type="ECO:0000313" key="12">
    <source>
        <dbReference type="Proteomes" id="UP001385892"/>
    </source>
</evidence>
<keyword evidence="12" id="KW-1185">Reference proteome</keyword>
<evidence type="ECO:0000256" key="6">
    <source>
        <dbReference type="ARBA" id="ARBA00022989"/>
    </source>
</evidence>
<evidence type="ECO:0000256" key="1">
    <source>
        <dbReference type="ARBA" id="ARBA00004429"/>
    </source>
</evidence>
<keyword evidence="2 9" id="KW-0813">Transport</keyword>
<dbReference type="Proteomes" id="UP001385892">
    <property type="component" value="Unassembled WGS sequence"/>
</dbReference>
<dbReference type="PANTHER" id="PTHR35011:SF2">
    <property type="entry name" value="2,3-DIKETO-L-GULONATE TRAP TRANSPORTER SMALL PERMEASE PROTEIN YIAM"/>
    <property type="match status" value="1"/>
</dbReference>
<evidence type="ECO:0000256" key="7">
    <source>
        <dbReference type="ARBA" id="ARBA00023136"/>
    </source>
</evidence>
<evidence type="ECO:0000256" key="8">
    <source>
        <dbReference type="ARBA" id="ARBA00038436"/>
    </source>
</evidence>
<evidence type="ECO:0000256" key="4">
    <source>
        <dbReference type="ARBA" id="ARBA00022519"/>
    </source>
</evidence>
<feature type="transmembrane region" description="Helical" evidence="9">
    <location>
        <begin position="86"/>
        <end position="105"/>
    </location>
</feature>